<dbReference type="InterPro" id="IPR043472">
    <property type="entry name" value="Macro_dom-like"/>
</dbReference>
<dbReference type="OrthoDB" id="6082470at2759"/>
<organism evidence="1 2">
    <name type="scientific">Aspergillus calidoustus</name>
    <dbReference type="NCBI Taxonomy" id="454130"/>
    <lineage>
        <taxon>Eukaryota</taxon>
        <taxon>Fungi</taxon>
        <taxon>Dikarya</taxon>
        <taxon>Ascomycota</taxon>
        <taxon>Pezizomycotina</taxon>
        <taxon>Eurotiomycetes</taxon>
        <taxon>Eurotiomycetidae</taxon>
        <taxon>Eurotiales</taxon>
        <taxon>Aspergillaceae</taxon>
        <taxon>Aspergillus</taxon>
        <taxon>Aspergillus subgen. Nidulantes</taxon>
    </lineage>
</organism>
<reference evidence="2" key="1">
    <citation type="journal article" date="2016" name="Genome Announc.">
        <title>Draft genome sequences of fungus Aspergillus calidoustus.</title>
        <authorList>
            <person name="Horn F."/>
            <person name="Linde J."/>
            <person name="Mattern D.J."/>
            <person name="Walther G."/>
            <person name="Guthke R."/>
            <person name="Scherlach K."/>
            <person name="Martin K."/>
            <person name="Brakhage A.A."/>
            <person name="Petzke L."/>
            <person name="Valiante V."/>
        </authorList>
    </citation>
    <scope>NUCLEOTIDE SEQUENCE [LARGE SCALE GENOMIC DNA]</scope>
    <source>
        <strain evidence="2">SF006504</strain>
    </source>
</reference>
<dbReference type="STRING" id="454130.A0A0U5G1J6"/>
<proteinExistence type="predicted"/>
<sequence length="258" mass="29060">MSHRNIPAIHLLCMESKFLDAFNEALPTHWPTYNGSTNGNPPIKIQTHNSSLAAFPATTTFDLVVSPANSYGRLDGAFDDAISRAFCLPHHDYDTLTRAAQKILYDKYRGFAPPGSCELVPFPDELVGMNEWGCKWVGLCPTMRTPDTARWDREVVYECVWSLLCSVERWNRGLDNREGEGSVVGEGGESRDRGRIESVLITPMATGCGGVSPKKWAAQFVLAMRHFVDALERPERWSALGWREIYEDTNDVEKTWKM</sequence>
<evidence type="ECO:0000313" key="2">
    <source>
        <dbReference type="Proteomes" id="UP000054771"/>
    </source>
</evidence>
<evidence type="ECO:0000313" key="1">
    <source>
        <dbReference type="EMBL" id="CEL04813.1"/>
    </source>
</evidence>
<dbReference type="OMA" id="HNCALSQ"/>
<gene>
    <name evidence="1" type="ORF">ASPCAL05938</name>
</gene>
<dbReference type="Gene3D" id="3.40.220.10">
    <property type="entry name" value="Leucine Aminopeptidase, subunit E, domain 1"/>
    <property type="match status" value="1"/>
</dbReference>
<evidence type="ECO:0008006" key="3">
    <source>
        <dbReference type="Google" id="ProtNLM"/>
    </source>
</evidence>
<name>A0A0U5G1J6_ASPCI</name>
<accession>A0A0U5G1J6</accession>
<dbReference type="Proteomes" id="UP000054771">
    <property type="component" value="Unassembled WGS sequence"/>
</dbReference>
<keyword evidence="2" id="KW-1185">Reference proteome</keyword>
<dbReference type="AlphaFoldDB" id="A0A0U5G1J6"/>
<dbReference type="EMBL" id="CDMC01000004">
    <property type="protein sequence ID" value="CEL04813.1"/>
    <property type="molecule type" value="Genomic_DNA"/>
</dbReference>
<dbReference type="SUPFAM" id="SSF52949">
    <property type="entry name" value="Macro domain-like"/>
    <property type="match status" value="1"/>
</dbReference>
<protein>
    <recommendedName>
        <fullName evidence="3">Macro domain-like protein</fullName>
    </recommendedName>
</protein>